<dbReference type="AlphaFoldDB" id="A0A8J3VJN1"/>
<dbReference type="Pfam" id="PF05721">
    <property type="entry name" value="PhyH"/>
    <property type="match status" value="1"/>
</dbReference>
<proteinExistence type="predicted"/>
<dbReference type="PANTHER" id="PTHR40128:SF1">
    <property type="entry name" value="PHYTANOYL-COA HYDROXYLASE"/>
    <property type="match status" value="1"/>
</dbReference>
<organism evidence="1 2">
    <name type="scientific">Rhizocola hellebori</name>
    <dbReference type="NCBI Taxonomy" id="1392758"/>
    <lineage>
        <taxon>Bacteria</taxon>
        <taxon>Bacillati</taxon>
        <taxon>Actinomycetota</taxon>
        <taxon>Actinomycetes</taxon>
        <taxon>Micromonosporales</taxon>
        <taxon>Micromonosporaceae</taxon>
        <taxon>Rhizocola</taxon>
    </lineage>
</organism>
<dbReference type="InterPro" id="IPR008775">
    <property type="entry name" value="Phytyl_CoA_dOase-like"/>
</dbReference>
<evidence type="ECO:0000313" key="2">
    <source>
        <dbReference type="Proteomes" id="UP000612899"/>
    </source>
</evidence>
<dbReference type="RefSeq" id="WP_203911915.1">
    <property type="nucleotide sequence ID" value="NZ_BONY01000045.1"/>
</dbReference>
<keyword evidence="1" id="KW-0223">Dioxygenase</keyword>
<keyword evidence="2" id="KW-1185">Reference proteome</keyword>
<dbReference type="SUPFAM" id="SSF51197">
    <property type="entry name" value="Clavaminate synthase-like"/>
    <property type="match status" value="1"/>
</dbReference>
<name>A0A8J3VJN1_9ACTN</name>
<dbReference type="Gene3D" id="2.60.120.620">
    <property type="entry name" value="q2cbj1_9rhob like domain"/>
    <property type="match status" value="1"/>
</dbReference>
<dbReference type="Proteomes" id="UP000612899">
    <property type="component" value="Unassembled WGS sequence"/>
</dbReference>
<comment type="caution">
    <text evidence="1">The sequence shown here is derived from an EMBL/GenBank/DDBJ whole genome shotgun (WGS) entry which is preliminary data.</text>
</comment>
<keyword evidence="1" id="KW-0560">Oxidoreductase</keyword>
<sequence length="285" mass="31946">MQVLSNGVPVTTDSENFAPMRDSSALLGDPDKLRAQFEQDGYVYLRGILDREKVMQLRGFYFGMFDPAYFAEDTSPEAGIWSGTIPAGQLSHGVAGHPAHTLVRSPEFEQFAASPELEQVARILLDDDQVFQLPRQIVRHFNKGPLSSRAHTDFDYMDRGSASIITMWLPIGDCPVQSGGLTYLEGSHTIAKDKLDVLKTKRTDRPNDTRPISHDLDWTAQQLGGRWLYADYQAGDVAIHSPHLVHASLDTQTDMMRMSVDVRFLPRSVEPDPRWLTKWSGDDGN</sequence>
<dbReference type="GO" id="GO:0016706">
    <property type="term" value="F:2-oxoglutarate-dependent dioxygenase activity"/>
    <property type="evidence" value="ECO:0007669"/>
    <property type="project" value="UniProtKB-ARBA"/>
</dbReference>
<reference evidence="1" key="1">
    <citation type="submission" date="2021-01" db="EMBL/GenBank/DDBJ databases">
        <title>Whole genome shotgun sequence of Rhizocola hellebori NBRC 109834.</title>
        <authorList>
            <person name="Komaki H."/>
            <person name="Tamura T."/>
        </authorList>
    </citation>
    <scope>NUCLEOTIDE SEQUENCE</scope>
    <source>
        <strain evidence="1">NBRC 109834</strain>
    </source>
</reference>
<dbReference type="EMBL" id="BONY01000045">
    <property type="protein sequence ID" value="GIH08158.1"/>
    <property type="molecule type" value="Genomic_DNA"/>
</dbReference>
<protein>
    <submittedName>
        <fullName evidence="1">Phytanoyl-CoA dioxygenase</fullName>
    </submittedName>
</protein>
<gene>
    <name evidence="1" type="ORF">Rhe02_62250</name>
</gene>
<evidence type="ECO:0000313" key="1">
    <source>
        <dbReference type="EMBL" id="GIH08158.1"/>
    </source>
</evidence>
<accession>A0A8J3VJN1</accession>
<dbReference type="PANTHER" id="PTHR40128">
    <property type="entry name" value="EXPRESSED PROTEIN"/>
    <property type="match status" value="1"/>
</dbReference>